<dbReference type="InterPro" id="IPR001841">
    <property type="entry name" value="Znf_RING"/>
</dbReference>
<dbReference type="Pfam" id="PF13920">
    <property type="entry name" value="zf-C3HC4_3"/>
    <property type="match status" value="1"/>
</dbReference>
<gene>
    <name evidence="6" type="ORF">F511_36095</name>
</gene>
<evidence type="ECO:0000256" key="4">
    <source>
        <dbReference type="PROSITE-ProRule" id="PRU00175"/>
    </source>
</evidence>
<dbReference type="GO" id="GO:0004842">
    <property type="term" value="F:ubiquitin-protein transferase activity"/>
    <property type="evidence" value="ECO:0007669"/>
    <property type="project" value="TreeGrafter"/>
</dbReference>
<sequence>MFRNKSNAAVPHFFGSSHFQFPADAPNQLQLCVNVDKKASVYDKNPVSTGLRLSYDDDERNSTVSSASGSIAIGSSMFSSLNVDIEREFDQSRKELEHYVRMQEENLLQGLREIGQRHITSCLTYVENSCIKKLHQKNLELETVTCKNNKLVELTKQLTAEAQNWCNIAKYNESVANALKTSLEQAMQQGSNQRSIVGENDVDDAASCVDPNNFLCNSGERERSNSVCTNALTCRSCKSKEVCIVLMPCRHLCLCKACEGFVSACPVCRMATNASFEVYLS</sequence>
<dbReference type="OrthoDB" id="1711136at2759"/>
<dbReference type="PANTHER" id="PTHR42647">
    <property type="entry name" value="SBP (S-RIBONUCLEASE BINDING PROTEIN) FAMILY PROTEIN"/>
    <property type="match status" value="1"/>
</dbReference>
<dbReference type="Gene3D" id="1.10.1170.10">
    <property type="entry name" value="Inhibitor Of Apoptosis Protein (2mihbC-IAP-1), Chain A"/>
    <property type="match status" value="1"/>
</dbReference>
<evidence type="ECO:0000259" key="5">
    <source>
        <dbReference type="PROSITE" id="PS50089"/>
    </source>
</evidence>
<dbReference type="EMBL" id="KQ999003">
    <property type="protein sequence ID" value="KZV42547.1"/>
    <property type="molecule type" value="Genomic_DNA"/>
</dbReference>
<accession>A0A2Z7C754</accession>
<name>A0A2Z7C754_9LAMI</name>
<keyword evidence="1" id="KW-0479">Metal-binding</keyword>
<dbReference type="GO" id="GO:0008270">
    <property type="term" value="F:zinc ion binding"/>
    <property type="evidence" value="ECO:0007669"/>
    <property type="project" value="UniProtKB-KW"/>
</dbReference>
<dbReference type="PANTHER" id="PTHR42647:SF9">
    <property type="entry name" value="S-RIBONUCLEASE BINDING PROTEIN SBP1-RELATED"/>
    <property type="match status" value="1"/>
</dbReference>
<evidence type="ECO:0000313" key="6">
    <source>
        <dbReference type="EMBL" id="KZV42547.1"/>
    </source>
</evidence>
<feature type="domain" description="RING-type" evidence="5">
    <location>
        <begin position="234"/>
        <end position="269"/>
    </location>
</feature>
<dbReference type="Proteomes" id="UP000250235">
    <property type="component" value="Unassembled WGS sequence"/>
</dbReference>
<protein>
    <recommendedName>
        <fullName evidence="5">RING-type domain-containing protein</fullName>
    </recommendedName>
</protein>
<dbReference type="PIRSF" id="PIRSF036836">
    <property type="entry name" value="RNase_bind_SBP1"/>
    <property type="match status" value="1"/>
</dbReference>
<dbReference type="InterPro" id="IPR011029">
    <property type="entry name" value="DEATH-like_dom_sf"/>
</dbReference>
<reference evidence="6 7" key="1">
    <citation type="journal article" date="2015" name="Proc. Natl. Acad. Sci. U.S.A.">
        <title>The resurrection genome of Boea hygrometrica: A blueprint for survival of dehydration.</title>
        <authorList>
            <person name="Xiao L."/>
            <person name="Yang G."/>
            <person name="Zhang L."/>
            <person name="Yang X."/>
            <person name="Zhao S."/>
            <person name="Ji Z."/>
            <person name="Zhou Q."/>
            <person name="Hu M."/>
            <person name="Wang Y."/>
            <person name="Chen M."/>
            <person name="Xu Y."/>
            <person name="Jin H."/>
            <person name="Xiao X."/>
            <person name="Hu G."/>
            <person name="Bao F."/>
            <person name="Hu Y."/>
            <person name="Wan P."/>
            <person name="Li L."/>
            <person name="Deng X."/>
            <person name="Kuang T."/>
            <person name="Xiang C."/>
            <person name="Zhu J.K."/>
            <person name="Oliver M.J."/>
            <person name="He Y."/>
        </authorList>
    </citation>
    <scope>NUCLEOTIDE SEQUENCE [LARGE SCALE GENOMIC DNA]</scope>
    <source>
        <strain evidence="7">cv. XS01</strain>
    </source>
</reference>
<organism evidence="6 7">
    <name type="scientific">Dorcoceras hygrometricum</name>
    <dbReference type="NCBI Taxonomy" id="472368"/>
    <lineage>
        <taxon>Eukaryota</taxon>
        <taxon>Viridiplantae</taxon>
        <taxon>Streptophyta</taxon>
        <taxon>Embryophyta</taxon>
        <taxon>Tracheophyta</taxon>
        <taxon>Spermatophyta</taxon>
        <taxon>Magnoliopsida</taxon>
        <taxon>eudicotyledons</taxon>
        <taxon>Gunneridae</taxon>
        <taxon>Pentapetalae</taxon>
        <taxon>asterids</taxon>
        <taxon>lamiids</taxon>
        <taxon>Lamiales</taxon>
        <taxon>Gesneriaceae</taxon>
        <taxon>Didymocarpoideae</taxon>
        <taxon>Trichosporeae</taxon>
        <taxon>Loxocarpinae</taxon>
        <taxon>Dorcoceras</taxon>
    </lineage>
</organism>
<dbReference type="AlphaFoldDB" id="A0A2Z7C754"/>
<dbReference type="Gene3D" id="1.10.8.10">
    <property type="entry name" value="DNA helicase RuvA subunit, C-terminal domain"/>
    <property type="match status" value="1"/>
</dbReference>
<keyword evidence="3" id="KW-0862">Zinc</keyword>
<evidence type="ECO:0000256" key="2">
    <source>
        <dbReference type="ARBA" id="ARBA00022771"/>
    </source>
</evidence>
<keyword evidence="2 4" id="KW-0863">Zinc-finger</keyword>
<keyword evidence="7" id="KW-1185">Reference proteome</keyword>
<dbReference type="Gene3D" id="1.10.533.10">
    <property type="entry name" value="Death Domain, Fas"/>
    <property type="match status" value="1"/>
</dbReference>
<evidence type="ECO:0000256" key="1">
    <source>
        <dbReference type="ARBA" id="ARBA00022723"/>
    </source>
</evidence>
<evidence type="ECO:0000256" key="3">
    <source>
        <dbReference type="ARBA" id="ARBA00022833"/>
    </source>
</evidence>
<dbReference type="FunFam" id="3.30.40.10:FF:000239">
    <property type="entry name" value="probable BOI-related E3 ubiquitin-protein ligase 2"/>
    <property type="match status" value="1"/>
</dbReference>
<dbReference type="PROSITE" id="PS50089">
    <property type="entry name" value="ZF_RING_2"/>
    <property type="match status" value="1"/>
</dbReference>
<dbReference type="CDD" id="cd16649">
    <property type="entry name" value="mRING-HC-C3HC5_CGRF1-like"/>
    <property type="match status" value="1"/>
</dbReference>
<evidence type="ECO:0000313" key="7">
    <source>
        <dbReference type="Proteomes" id="UP000250235"/>
    </source>
</evidence>
<proteinExistence type="predicted"/>
<dbReference type="FunFam" id="1.10.1170.10:FF:000002">
    <property type="entry name" value="Baculoviral IAP repeat containing 7"/>
    <property type="match status" value="1"/>
</dbReference>